<dbReference type="EMBL" id="JAHRHJ020003813">
    <property type="protein sequence ID" value="KAH9289063.1"/>
    <property type="molecule type" value="Genomic_DNA"/>
</dbReference>
<comment type="caution">
    <text evidence="2">The sequence shown here is derived from an EMBL/GenBank/DDBJ whole genome shotgun (WGS) entry which is preliminary data.</text>
</comment>
<evidence type="ECO:0000313" key="2">
    <source>
        <dbReference type="EMBL" id="KAH9289063.1"/>
    </source>
</evidence>
<dbReference type="InterPro" id="IPR051245">
    <property type="entry name" value="eIF5-mimic_regulator"/>
</dbReference>
<keyword evidence="1" id="KW-0472">Membrane</keyword>
<sequence length="188" mass="21571">MNGGRKPSMECGMWVLGLDLGAPLLWRPVYLLLLHSIWVVPTAVYLLLLLAREIYAMLEKISWEMKVAGYLSDSELVLSERESKMQKRTSKAFVEHFIKEGLTALVEYNENKIFDVKLKEVKAVLMTLITENTDIDEVIETVKQHHKESKLPHIEIVRLLQEALMDAVQWSGKNQQKNANSALRQVLL</sequence>
<evidence type="ECO:0000313" key="3">
    <source>
        <dbReference type="Proteomes" id="UP000824469"/>
    </source>
</evidence>
<accession>A0AA38BXA9</accession>
<dbReference type="InterPro" id="IPR016024">
    <property type="entry name" value="ARM-type_fold"/>
</dbReference>
<proteinExistence type="predicted"/>
<protein>
    <submittedName>
        <fullName evidence="2">Uncharacterized protein</fullName>
    </submittedName>
</protein>
<keyword evidence="1" id="KW-1133">Transmembrane helix</keyword>
<keyword evidence="3" id="KW-1185">Reference proteome</keyword>
<reference evidence="2 3" key="1">
    <citation type="journal article" date="2021" name="Nat. Plants">
        <title>The Taxus genome provides insights into paclitaxel biosynthesis.</title>
        <authorList>
            <person name="Xiong X."/>
            <person name="Gou J."/>
            <person name="Liao Q."/>
            <person name="Li Y."/>
            <person name="Zhou Q."/>
            <person name="Bi G."/>
            <person name="Li C."/>
            <person name="Du R."/>
            <person name="Wang X."/>
            <person name="Sun T."/>
            <person name="Guo L."/>
            <person name="Liang H."/>
            <person name="Lu P."/>
            <person name="Wu Y."/>
            <person name="Zhang Z."/>
            <person name="Ro D.K."/>
            <person name="Shang Y."/>
            <person name="Huang S."/>
            <person name="Yan J."/>
        </authorList>
    </citation>
    <scope>NUCLEOTIDE SEQUENCE [LARGE SCALE GENOMIC DNA]</scope>
    <source>
        <strain evidence="2">Ta-2019</strain>
    </source>
</reference>
<feature type="transmembrane region" description="Helical" evidence="1">
    <location>
        <begin position="29"/>
        <end position="51"/>
    </location>
</feature>
<dbReference type="Proteomes" id="UP000824469">
    <property type="component" value="Unassembled WGS sequence"/>
</dbReference>
<dbReference type="SUPFAM" id="SSF48371">
    <property type="entry name" value="ARM repeat"/>
    <property type="match status" value="1"/>
</dbReference>
<organism evidence="2 3">
    <name type="scientific">Taxus chinensis</name>
    <name type="common">Chinese yew</name>
    <name type="synonym">Taxus wallichiana var. chinensis</name>
    <dbReference type="NCBI Taxonomy" id="29808"/>
    <lineage>
        <taxon>Eukaryota</taxon>
        <taxon>Viridiplantae</taxon>
        <taxon>Streptophyta</taxon>
        <taxon>Embryophyta</taxon>
        <taxon>Tracheophyta</taxon>
        <taxon>Spermatophyta</taxon>
        <taxon>Pinopsida</taxon>
        <taxon>Pinidae</taxon>
        <taxon>Conifers II</taxon>
        <taxon>Cupressales</taxon>
        <taxon>Taxaceae</taxon>
        <taxon>Taxus</taxon>
    </lineage>
</organism>
<dbReference type="GO" id="GO:0016020">
    <property type="term" value="C:membrane"/>
    <property type="evidence" value="ECO:0007669"/>
    <property type="project" value="TreeGrafter"/>
</dbReference>
<dbReference type="GO" id="GO:0005737">
    <property type="term" value="C:cytoplasm"/>
    <property type="evidence" value="ECO:0007669"/>
    <property type="project" value="TreeGrafter"/>
</dbReference>
<dbReference type="PANTHER" id="PTHR14208">
    <property type="entry name" value="BASIC LEUCINE ZIPPER AND W2 DOMAIN-CONTAINING PROTEIN"/>
    <property type="match status" value="1"/>
</dbReference>
<keyword evidence="1" id="KW-0812">Transmembrane</keyword>
<name>A0AA38BXA9_TAXCH</name>
<dbReference type="AlphaFoldDB" id="A0AA38BXA9"/>
<evidence type="ECO:0000256" key="1">
    <source>
        <dbReference type="SAM" id="Phobius"/>
    </source>
</evidence>
<gene>
    <name evidence="2" type="ORF">KI387_033180</name>
</gene>
<dbReference type="PANTHER" id="PTHR14208:SF2">
    <property type="entry name" value="PROTEIN KRASAVIETZ"/>
    <property type="match status" value="1"/>
</dbReference>